<dbReference type="InterPro" id="IPR037682">
    <property type="entry name" value="TonB_C"/>
</dbReference>
<evidence type="ECO:0000256" key="1">
    <source>
        <dbReference type="ARBA" id="ARBA00004383"/>
    </source>
</evidence>
<keyword evidence="3" id="KW-0813">Transport</keyword>
<dbReference type="PANTHER" id="PTHR33446">
    <property type="entry name" value="PROTEIN TONB-RELATED"/>
    <property type="match status" value="1"/>
</dbReference>
<proteinExistence type="inferred from homology"/>
<dbReference type="GO" id="GO:0015031">
    <property type="term" value="P:protein transport"/>
    <property type="evidence" value="ECO:0007669"/>
    <property type="project" value="UniProtKB-KW"/>
</dbReference>
<dbReference type="Pfam" id="PF03544">
    <property type="entry name" value="TonB_C"/>
    <property type="match status" value="1"/>
</dbReference>
<feature type="chain" id="PRO_5037701252" description="TonB C-terminal domain-containing protein" evidence="11">
    <location>
        <begin position="27"/>
        <end position="143"/>
    </location>
</feature>
<comment type="similarity">
    <text evidence="2">Belongs to the TonB family.</text>
</comment>
<evidence type="ECO:0000256" key="11">
    <source>
        <dbReference type="SAM" id="SignalP"/>
    </source>
</evidence>
<keyword evidence="9" id="KW-0472">Membrane</keyword>
<evidence type="ECO:0000256" key="9">
    <source>
        <dbReference type="ARBA" id="ARBA00023136"/>
    </source>
</evidence>
<keyword evidence="7" id="KW-0653">Protein transport</keyword>
<dbReference type="AlphaFoldDB" id="A0A918YV12"/>
<dbReference type="RefSeq" id="WP_146475412.1">
    <property type="nucleotide sequence ID" value="NZ_BNCF01000001.1"/>
</dbReference>
<evidence type="ECO:0000256" key="7">
    <source>
        <dbReference type="ARBA" id="ARBA00022927"/>
    </source>
</evidence>
<gene>
    <name evidence="13" type="ORF">GCM10007167_03860</name>
</gene>
<dbReference type="NCBIfam" id="TIGR01352">
    <property type="entry name" value="tonB_Cterm"/>
    <property type="match status" value="1"/>
</dbReference>
<keyword evidence="8" id="KW-1133">Transmembrane helix</keyword>
<evidence type="ECO:0000259" key="12">
    <source>
        <dbReference type="PROSITE" id="PS52015"/>
    </source>
</evidence>
<comment type="caution">
    <text evidence="13">The sequence shown here is derived from an EMBL/GenBank/DDBJ whole genome shotgun (WGS) entry which is preliminary data.</text>
</comment>
<evidence type="ECO:0000256" key="5">
    <source>
        <dbReference type="ARBA" id="ARBA00022519"/>
    </source>
</evidence>
<dbReference type="PROSITE" id="PS52015">
    <property type="entry name" value="TONB_CTD"/>
    <property type="match status" value="1"/>
</dbReference>
<dbReference type="OrthoDB" id="9792439at2"/>
<dbReference type="InterPro" id="IPR006260">
    <property type="entry name" value="TonB/TolA_C"/>
</dbReference>
<evidence type="ECO:0000313" key="14">
    <source>
        <dbReference type="Proteomes" id="UP000636453"/>
    </source>
</evidence>
<dbReference type="GO" id="GO:0031992">
    <property type="term" value="F:energy transducer activity"/>
    <property type="evidence" value="ECO:0007669"/>
    <property type="project" value="TreeGrafter"/>
</dbReference>
<dbReference type="PANTHER" id="PTHR33446:SF2">
    <property type="entry name" value="PROTEIN TONB"/>
    <property type="match status" value="1"/>
</dbReference>
<keyword evidence="6" id="KW-0812">Transmembrane</keyword>
<dbReference type="PROSITE" id="PS51257">
    <property type="entry name" value="PROKAR_LIPOPROTEIN"/>
    <property type="match status" value="1"/>
</dbReference>
<reference evidence="13" key="2">
    <citation type="submission" date="2020-09" db="EMBL/GenBank/DDBJ databases">
        <authorList>
            <person name="Sun Q."/>
            <person name="Kim S."/>
        </authorList>
    </citation>
    <scope>NUCLEOTIDE SEQUENCE</scope>
    <source>
        <strain evidence="13">KCTC 32020</strain>
    </source>
</reference>
<evidence type="ECO:0000256" key="10">
    <source>
        <dbReference type="SAM" id="MobiDB-lite"/>
    </source>
</evidence>
<feature type="compositionally biased region" description="Pro residues" evidence="10">
    <location>
        <begin position="29"/>
        <end position="49"/>
    </location>
</feature>
<comment type="subcellular location">
    <subcellularLocation>
        <location evidence="1">Cell inner membrane</location>
        <topology evidence="1">Single-pass membrane protein</topology>
        <orientation evidence="1">Periplasmic side</orientation>
    </subcellularLocation>
</comment>
<dbReference type="GO" id="GO:0098797">
    <property type="term" value="C:plasma membrane protein complex"/>
    <property type="evidence" value="ECO:0007669"/>
    <property type="project" value="TreeGrafter"/>
</dbReference>
<reference evidence="13" key="1">
    <citation type="journal article" date="2014" name="Int. J. Syst. Evol. Microbiol.">
        <title>Complete genome sequence of Corynebacterium casei LMG S-19264T (=DSM 44701T), isolated from a smear-ripened cheese.</title>
        <authorList>
            <consortium name="US DOE Joint Genome Institute (JGI-PGF)"/>
            <person name="Walter F."/>
            <person name="Albersmeier A."/>
            <person name="Kalinowski J."/>
            <person name="Ruckert C."/>
        </authorList>
    </citation>
    <scope>NUCLEOTIDE SEQUENCE</scope>
    <source>
        <strain evidence="13">KCTC 32020</strain>
    </source>
</reference>
<dbReference type="InterPro" id="IPR051045">
    <property type="entry name" value="TonB-dependent_transducer"/>
</dbReference>
<dbReference type="SUPFAM" id="SSF74653">
    <property type="entry name" value="TolA/TonB C-terminal domain"/>
    <property type="match status" value="1"/>
</dbReference>
<protein>
    <recommendedName>
        <fullName evidence="12">TonB C-terminal domain-containing protein</fullName>
    </recommendedName>
</protein>
<dbReference type="EMBL" id="BNCF01000001">
    <property type="protein sequence ID" value="GHE26027.1"/>
    <property type="molecule type" value="Genomic_DNA"/>
</dbReference>
<evidence type="ECO:0000256" key="6">
    <source>
        <dbReference type="ARBA" id="ARBA00022692"/>
    </source>
</evidence>
<feature type="compositionally biased region" description="Polar residues" evidence="10">
    <location>
        <begin position="110"/>
        <end position="119"/>
    </location>
</feature>
<keyword evidence="4" id="KW-1003">Cell membrane</keyword>
<feature type="region of interest" description="Disordered" evidence="10">
    <location>
        <begin position="24"/>
        <end position="49"/>
    </location>
</feature>
<feature type="region of interest" description="Disordered" evidence="10">
    <location>
        <begin position="108"/>
        <end position="128"/>
    </location>
</feature>
<evidence type="ECO:0000256" key="8">
    <source>
        <dbReference type="ARBA" id="ARBA00022989"/>
    </source>
</evidence>
<evidence type="ECO:0000313" key="13">
    <source>
        <dbReference type="EMBL" id="GHE26027.1"/>
    </source>
</evidence>
<dbReference type="GO" id="GO:0055085">
    <property type="term" value="P:transmembrane transport"/>
    <property type="evidence" value="ECO:0007669"/>
    <property type="project" value="InterPro"/>
</dbReference>
<organism evidence="13 14">
    <name type="scientific">Vulcaniibacterium thermophilum</name>
    <dbReference type="NCBI Taxonomy" id="1169913"/>
    <lineage>
        <taxon>Bacteria</taxon>
        <taxon>Pseudomonadati</taxon>
        <taxon>Pseudomonadota</taxon>
        <taxon>Gammaproteobacteria</taxon>
        <taxon>Lysobacterales</taxon>
        <taxon>Lysobacteraceae</taxon>
        <taxon>Vulcaniibacterium</taxon>
    </lineage>
</organism>
<dbReference type="Gene3D" id="3.30.1150.10">
    <property type="match status" value="1"/>
</dbReference>
<keyword evidence="5" id="KW-0997">Cell inner membrane</keyword>
<dbReference type="Proteomes" id="UP000636453">
    <property type="component" value="Unassembled WGS sequence"/>
</dbReference>
<evidence type="ECO:0000256" key="2">
    <source>
        <dbReference type="ARBA" id="ARBA00006555"/>
    </source>
</evidence>
<feature type="domain" description="TonB C-terminal" evidence="12">
    <location>
        <begin position="34"/>
        <end position="130"/>
    </location>
</feature>
<feature type="signal peptide" evidence="11">
    <location>
        <begin position="1"/>
        <end position="26"/>
    </location>
</feature>
<keyword evidence="14" id="KW-1185">Reference proteome</keyword>
<keyword evidence="11" id="KW-0732">Signal</keyword>
<sequence length="143" mass="14886">MRSFPDRALPPAALLALALTACGDRAGPAQPPAPRPTPPVAVETPPPDYPETLACDGIGGRVVLAVTIGTDGRPSEIVVKQRSGQPALDEAATAAVRGWVFRPATAAGKPTSTTIQVPVNFTPPQPRPDFCFVLDEERKRAGG</sequence>
<name>A0A918YV12_9GAMM</name>
<accession>A0A918YV12</accession>
<evidence type="ECO:0000256" key="3">
    <source>
        <dbReference type="ARBA" id="ARBA00022448"/>
    </source>
</evidence>
<evidence type="ECO:0000256" key="4">
    <source>
        <dbReference type="ARBA" id="ARBA00022475"/>
    </source>
</evidence>